<keyword evidence="5" id="KW-1185">Reference proteome</keyword>
<feature type="transmembrane region" description="Helical" evidence="2">
    <location>
        <begin position="23"/>
        <end position="44"/>
    </location>
</feature>
<keyword evidence="2" id="KW-1133">Transmembrane helix</keyword>
<feature type="domain" description="Peptidase S26" evidence="3">
    <location>
        <begin position="28"/>
        <end position="76"/>
    </location>
</feature>
<proteinExistence type="predicted"/>
<feature type="compositionally biased region" description="Low complexity" evidence="1">
    <location>
        <begin position="104"/>
        <end position="118"/>
    </location>
</feature>
<name>A0ABM8GDJ6_9MICO</name>
<keyword evidence="2" id="KW-0812">Transmembrane</keyword>
<protein>
    <recommendedName>
        <fullName evidence="3">Peptidase S26 domain-containing protein</fullName>
    </recommendedName>
</protein>
<dbReference type="EMBL" id="AP027731">
    <property type="protein sequence ID" value="BDZ46359.1"/>
    <property type="molecule type" value="Genomic_DNA"/>
</dbReference>
<dbReference type="Pfam" id="PF10502">
    <property type="entry name" value="Peptidase_S26"/>
    <property type="match status" value="1"/>
</dbReference>
<dbReference type="SUPFAM" id="SSF51306">
    <property type="entry name" value="LexA/Signal peptidase"/>
    <property type="match status" value="1"/>
</dbReference>
<feature type="compositionally biased region" description="Polar residues" evidence="1">
    <location>
        <begin position="80"/>
        <end position="90"/>
    </location>
</feature>
<dbReference type="Gene3D" id="2.10.109.10">
    <property type="entry name" value="Umud Fragment, subunit A"/>
    <property type="match status" value="1"/>
</dbReference>
<sequence length="128" mass="14185">MPDPGQQETRREARQKGRRNRSAVLFLRDVLVILVVAILVSFLIKTFLIRSFYIPSASMEDTLEVNDRIIVNQLEPSLFPSRTATSSCSGTRADGCRLRRRSSSPRSSPPSTGSSPSSDCPRRTATTT</sequence>
<dbReference type="InterPro" id="IPR019533">
    <property type="entry name" value="Peptidase_S26"/>
</dbReference>
<evidence type="ECO:0000256" key="2">
    <source>
        <dbReference type="SAM" id="Phobius"/>
    </source>
</evidence>
<keyword evidence="2" id="KW-0472">Membrane</keyword>
<feature type="region of interest" description="Disordered" evidence="1">
    <location>
        <begin position="80"/>
        <end position="128"/>
    </location>
</feature>
<dbReference type="Proteomes" id="UP001321498">
    <property type="component" value="Chromosome"/>
</dbReference>
<evidence type="ECO:0000313" key="5">
    <source>
        <dbReference type="Proteomes" id="UP001321498"/>
    </source>
</evidence>
<gene>
    <name evidence="4" type="ORF">GCM10025866_22680</name>
</gene>
<dbReference type="InterPro" id="IPR036286">
    <property type="entry name" value="LexA/Signal_pep-like_sf"/>
</dbReference>
<evidence type="ECO:0000259" key="3">
    <source>
        <dbReference type="Pfam" id="PF10502"/>
    </source>
</evidence>
<evidence type="ECO:0000256" key="1">
    <source>
        <dbReference type="SAM" id="MobiDB-lite"/>
    </source>
</evidence>
<accession>A0ABM8GDJ6</accession>
<reference evidence="5" key="1">
    <citation type="journal article" date="2019" name="Int. J. Syst. Evol. Microbiol.">
        <title>The Global Catalogue of Microorganisms (GCM) 10K type strain sequencing project: providing services to taxonomists for standard genome sequencing and annotation.</title>
        <authorList>
            <consortium name="The Broad Institute Genomics Platform"/>
            <consortium name="The Broad Institute Genome Sequencing Center for Infectious Disease"/>
            <person name="Wu L."/>
            <person name="Ma J."/>
        </authorList>
    </citation>
    <scope>NUCLEOTIDE SEQUENCE [LARGE SCALE GENOMIC DNA]</scope>
    <source>
        <strain evidence="5">NBRC 108725</strain>
    </source>
</reference>
<organism evidence="4 5">
    <name type="scientific">Naasia aerilata</name>
    <dbReference type="NCBI Taxonomy" id="1162966"/>
    <lineage>
        <taxon>Bacteria</taxon>
        <taxon>Bacillati</taxon>
        <taxon>Actinomycetota</taxon>
        <taxon>Actinomycetes</taxon>
        <taxon>Micrococcales</taxon>
        <taxon>Microbacteriaceae</taxon>
        <taxon>Naasia</taxon>
    </lineage>
</organism>
<evidence type="ECO:0000313" key="4">
    <source>
        <dbReference type="EMBL" id="BDZ46359.1"/>
    </source>
</evidence>